<dbReference type="CDD" id="cd00030">
    <property type="entry name" value="C2"/>
    <property type="match status" value="1"/>
</dbReference>
<evidence type="ECO:0000256" key="7">
    <source>
        <dbReference type="ARBA" id="ARBA00023273"/>
    </source>
</evidence>
<keyword evidence="7" id="KW-0966">Cell projection</keyword>
<feature type="compositionally biased region" description="Basic and acidic residues" evidence="9">
    <location>
        <begin position="1683"/>
        <end position="1709"/>
    </location>
</feature>
<evidence type="ECO:0000256" key="4">
    <source>
        <dbReference type="ARBA" id="ARBA00022794"/>
    </source>
</evidence>
<evidence type="ECO:0000256" key="3">
    <source>
        <dbReference type="ARBA" id="ARBA00022490"/>
    </source>
</evidence>
<feature type="coiled-coil region" evidence="8">
    <location>
        <begin position="296"/>
        <end position="365"/>
    </location>
</feature>
<gene>
    <name evidence="11" type="ORF">HPHI1048_LOCUS24093</name>
</gene>
<name>A0A7S0I2S5_9CRYP</name>
<evidence type="ECO:0000256" key="9">
    <source>
        <dbReference type="SAM" id="MobiDB-lite"/>
    </source>
</evidence>
<dbReference type="Gene3D" id="2.60.40.150">
    <property type="entry name" value="C2 domain"/>
    <property type="match status" value="1"/>
</dbReference>
<evidence type="ECO:0000259" key="10">
    <source>
        <dbReference type="PROSITE" id="PS50004"/>
    </source>
</evidence>
<feature type="domain" description="C2" evidence="10">
    <location>
        <begin position="15"/>
        <end position="136"/>
    </location>
</feature>
<keyword evidence="3" id="KW-0963">Cytoplasm</keyword>
<feature type="region of interest" description="Disordered" evidence="9">
    <location>
        <begin position="1314"/>
        <end position="1362"/>
    </location>
</feature>
<feature type="region of interest" description="Disordered" evidence="9">
    <location>
        <begin position="1000"/>
        <end position="1038"/>
    </location>
</feature>
<feature type="region of interest" description="Disordered" evidence="9">
    <location>
        <begin position="1683"/>
        <end position="1726"/>
    </location>
</feature>
<dbReference type="EMBL" id="HBEO01035550">
    <property type="protein sequence ID" value="CAD8509255.1"/>
    <property type="molecule type" value="Transcribed_RNA"/>
</dbReference>
<evidence type="ECO:0000256" key="2">
    <source>
        <dbReference type="ARBA" id="ARBA00004300"/>
    </source>
</evidence>
<feature type="coiled-coil region" evidence="8">
    <location>
        <begin position="166"/>
        <end position="235"/>
    </location>
</feature>
<dbReference type="PANTHER" id="PTHR18879">
    <property type="entry name" value="CENTROSOMAL PROTEIN OF 290 KDA"/>
    <property type="match status" value="1"/>
</dbReference>
<feature type="coiled-coil region" evidence="8">
    <location>
        <begin position="410"/>
        <end position="462"/>
    </location>
</feature>
<sequence>MPFVSSPMLFGSNNIIEQLSKALRAGELGNEASLQVHVRSCKNLPRHSCYLSVSTKHSREIQKSQTHTNTSSPSFDETFSIALQNRSTDVLVIKVFEVGPQDVQDEAQLLGKVELRVSDFGKLNKEVWGGSTSGWFDLLDGSGNLLCASPGDSRNKSQIDLTVQFVESPKNKVVHLEKQLENLQNLYDIAKERIDSRESEIRRLNEDLTRKTEDLVEVRSERDDARDQLKKIRMNVGIAPTQVSLQPTRSIPTPQKISKEAPSLQTAELVSQESHEVVQKLNQEIGNLNAYLIQTLDDLGNREDELAKSKEEMKRNREDLDVIKTQQLLIYKEYAQKVGGLESEIEVLKKKLASEKDKSDQESKKAFSALRKFQDLSENLHPDDLKRKLIESERNLIMIQADQDTADRVAKLKSEEARQLRNRYDELVIEMSRQEQRLKHRIGILERTARADERRLNEFQRRITETVSKEEWNKLKYDHIILQEKHKAILSRESKSLLERASVEAFRKRAERTEHEMAEMKIKLSEASEKAISLESRLEQLAAGDSDQNQQQLAALSQKVIKLEVSERNAVRRAELALERMQSMEKDNLRIQERIAALEDESIENASRIHELEETENELRQRMEGSISADQAKEWKAKMQAQEGEISELHIKISQLQEIADLATDQANAMEELHMAHAEELDALRQCLSKLHAESDESAETGALQRQVMDRERQIHEMKSKLSNLDKELARMDDYAIRLEELLENKSNQVFSVSDEAHNAIRALERQVEEQRARLAGSISLDQADQWAQSLRDLTDQKQKALEDLTDAKKKIEDAEHKAASLEIQLGDQKAYAKQVMDQLREGGTSSGGSQSQSVLQRLSQQTEELTSYKLENLRLSRQLRQMQERENHLEHLCQQNEKEVRKLEEQVIMLEAERDGIETKKASEVETLKAKIKDLENAAREVVIPGKRSMMSSMISHARENAVPSELTAAEARSMDHEAIMAMRHELITLTKKLQEKEEEVEHLKKEPKEGPLRGEGEQRSKFDVGDSQAGLTEAAQHTQEVASLAIERLEKDNRRKTDKITQYQEQLRQAREEYMNQKELDTMTIQELREKLAAKTIEAISNLRSRTAGHGNVNLSSADSADAEAIFAEKDQTISALHSELQSLNRKNEQLSREKEKLEESLRTREEEIKIKDEEIKKSEGRKPSQVLETLVLKLKHQLAEKEQKQQELQKSIKEFKNDMSKASEAEAVAQSAELKEQVDALVSRLASLKSKLSEVKRQLEEEQMKSSNLETKNSKLIKENEILESTIRRQAVDLKKAERLQREAQDAFKKLEKSIQEDKQQRETQDAFKKPEKSIEQDASRFLERTEPARGGTDKERENAIRRWEAEKRLEAKVEKLSNQLRTARKDMENLEKDHLAEKEKIEKDAERLRQRVEILEDDKKQLKARLRGAGQPVDSDEVLARVREAERKVMELEERNDQLLKELNIEGKIKVEQQRQTMNLLEKQVKELQETKESQAQQLRAIDDENSYMREKSREMKRLEGSITELRTRNETLENELLAAQNELVRLRFETEHSDLRLERWKRRVRELEALPLAIGKAEGLAFKPGKKKTKEEEEMERFVRSTKVAMEKLHRQNESLKANSATNVKYMDSVREAKSLKLAIAERDKEITTLNEKLLSMKDQVEKKAKLDEKVRSLERQLKAEQDTSKDLQDRLTEKSRRVNRLESDLASARESAGGDGDLSDRVREAIEEAEALRSKLRSAEREKVALEKERDDSKRDLRLAEKRAEECMQRLEEEMRRIPKAAGHLSSHDDQEEIKKLRDKIRDLETENQDLKGELNCFDPAFFDEIEDLKYNHNEMTKLVDRYEALLMQLSSRYGFEFTPQTAAKRASKA</sequence>
<dbReference type="PANTHER" id="PTHR18879:SF20">
    <property type="entry name" value="CENTROSOMAL PROTEIN OF 290 KDA"/>
    <property type="match status" value="1"/>
</dbReference>
<feature type="coiled-coil region" evidence="8">
    <location>
        <begin position="1048"/>
        <end position="1093"/>
    </location>
</feature>
<keyword evidence="6" id="KW-0206">Cytoskeleton</keyword>
<comment type="subcellular location">
    <subcellularLocation>
        <location evidence="1">Cytoplasm</location>
        <location evidence="1">Cytoskeleton</location>
        <location evidence="1">Cilium basal body</location>
    </subcellularLocation>
    <subcellularLocation>
        <location evidence="2">Cytoplasm</location>
        <location evidence="2">Cytoskeleton</location>
        <location evidence="2">Microtubule organizing center</location>
        <location evidence="2">Centrosome</location>
    </subcellularLocation>
</comment>
<dbReference type="PROSITE" id="PS50004">
    <property type="entry name" value="C2"/>
    <property type="match status" value="1"/>
</dbReference>
<dbReference type="GO" id="GO:0005813">
    <property type="term" value="C:centrosome"/>
    <property type="evidence" value="ECO:0007669"/>
    <property type="project" value="UniProtKB-SubCell"/>
</dbReference>
<evidence type="ECO:0000256" key="5">
    <source>
        <dbReference type="ARBA" id="ARBA00023054"/>
    </source>
</evidence>
<evidence type="ECO:0000256" key="1">
    <source>
        <dbReference type="ARBA" id="ARBA00004120"/>
    </source>
</evidence>
<proteinExistence type="predicted"/>
<dbReference type="InterPro" id="IPR035892">
    <property type="entry name" value="C2_domain_sf"/>
</dbReference>
<feature type="coiled-coil region" evidence="8">
    <location>
        <begin position="503"/>
        <end position="544"/>
    </location>
</feature>
<feature type="coiled-coil region" evidence="8">
    <location>
        <begin position="708"/>
        <end position="825"/>
    </location>
</feature>
<keyword evidence="4" id="KW-0970">Cilium biogenesis/degradation</keyword>
<reference evidence="11" key="1">
    <citation type="submission" date="2021-01" db="EMBL/GenBank/DDBJ databases">
        <authorList>
            <person name="Corre E."/>
            <person name="Pelletier E."/>
            <person name="Niang G."/>
            <person name="Scheremetjew M."/>
            <person name="Finn R."/>
            <person name="Kale V."/>
            <person name="Holt S."/>
            <person name="Cochrane G."/>
            <person name="Meng A."/>
            <person name="Brown T."/>
            <person name="Cohen L."/>
        </authorList>
    </citation>
    <scope>NUCLEOTIDE SEQUENCE</scope>
    <source>
        <strain evidence="11">CCMP325</strain>
    </source>
</reference>
<dbReference type="SMART" id="SM00239">
    <property type="entry name" value="C2"/>
    <property type="match status" value="1"/>
</dbReference>
<dbReference type="Pfam" id="PF00168">
    <property type="entry name" value="C2"/>
    <property type="match status" value="1"/>
</dbReference>
<protein>
    <recommendedName>
        <fullName evidence="10">C2 domain-containing protein</fullName>
    </recommendedName>
</protein>
<dbReference type="SUPFAM" id="SSF49562">
    <property type="entry name" value="C2 domain (Calcium/lipid-binding domain, CaLB)"/>
    <property type="match status" value="1"/>
</dbReference>
<evidence type="ECO:0000313" key="11">
    <source>
        <dbReference type="EMBL" id="CAD8509255.1"/>
    </source>
</evidence>
<dbReference type="InterPro" id="IPR026201">
    <property type="entry name" value="Cep290"/>
</dbReference>
<evidence type="ECO:0000256" key="8">
    <source>
        <dbReference type="SAM" id="Coils"/>
    </source>
</evidence>
<feature type="compositionally biased region" description="Basic and acidic residues" evidence="9">
    <location>
        <begin position="1000"/>
        <end position="1026"/>
    </location>
</feature>
<keyword evidence="5 8" id="KW-0175">Coiled coil</keyword>
<feature type="coiled-coil region" evidence="8">
    <location>
        <begin position="859"/>
        <end position="939"/>
    </location>
</feature>
<organism evidence="11">
    <name type="scientific">Hanusia phi</name>
    <dbReference type="NCBI Taxonomy" id="3032"/>
    <lineage>
        <taxon>Eukaryota</taxon>
        <taxon>Cryptophyceae</taxon>
        <taxon>Pyrenomonadales</taxon>
        <taxon>Geminigeraceae</taxon>
        <taxon>Hanusia</taxon>
    </lineage>
</organism>
<evidence type="ECO:0000256" key="6">
    <source>
        <dbReference type="ARBA" id="ARBA00023212"/>
    </source>
</evidence>
<accession>A0A7S0I2S5</accession>
<feature type="coiled-coil region" evidence="8">
    <location>
        <begin position="1370"/>
        <end position="1554"/>
    </location>
</feature>
<feature type="coiled-coil region" evidence="8">
    <location>
        <begin position="574"/>
        <end position="673"/>
    </location>
</feature>
<dbReference type="InterPro" id="IPR000008">
    <property type="entry name" value="C2_dom"/>
</dbReference>
<dbReference type="GO" id="GO:0030030">
    <property type="term" value="P:cell projection organization"/>
    <property type="evidence" value="ECO:0007669"/>
    <property type="project" value="UniProtKB-KW"/>
</dbReference>